<proteinExistence type="predicted"/>
<dbReference type="EMBL" id="BMPG01000003">
    <property type="protein sequence ID" value="GGL65357.1"/>
    <property type="molecule type" value="Genomic_DNA"/>
</dbReference>
<reference evidence="2" key="2">
    <citation type="submission" date="2020-09" db="EMBL/GenBank/DDBJ databases">
        <authorList>
            <person name="Sun Q."/>
            <person name="Ohkuma M."/>
        </authorList>
    </citation>
    <scope>NUCLEOTIDE SEQUENCE</scope>
    <source>
        <strain evidence="2">JCM 19596</strain>
    </source>
</reference>
<feature type="compositionally biased region" description="Acidic residues" evidence="1">
    <location>
        <begin position="1"/>
        <end position="10"/>
    </location>
</feature>
<keyword evidence="3" id="KW-1185">Reference proteome</keyword>
<dbReference type="Proteomes" id="UP000607197">
    <property type="component" value="Unassembled WGS sequence"/>
</dbReference>
<name>A0A830FDU8_9EURY</name>
<feature type="region of interest" description="Disordered" evidence="1">
    <location>
        <begin position="1"/>
        <end position="26"/>
    </location>
</feature>
<reference evidence="2" key="1">
    <citation type="journal article" date="2014" name="Int. J. Syst. Evol. Microbiol.">
        <title>Complete genome sequence of Corynebacterium casei LMG S-19264T (=DSM 44701T), isolated from a smear-ripened cheese.</title>
        <authorList>
            <consortium name="US DOE Joint Genome Institute (JGI-PGF)"/>
            <person name="Walter F."/>
            <person name="Albersmeier A."/>
            <person name="Kalinowski J."/>
            <person name="Ruckert C."/>
        </authorList>
    </citation>
    <scope>NUCLEOTIDE SEQUENCE</scope>
    <source>
        <strain evidence="2">JCM 19596</strain>
    </source>
</reference>
<dbReference type="OrthoDB" id="263268at2157"/>
<evidence type="ECO:0000256" key="1">
    <source>
        <dbReference type="SAM" id="MobiDB-lite"/>
    </source>
</evidence>
<accession>A0A830FDU8</accession>
<feature type="compositionally biased region" description="Polar residues" evidence="1">
    <location>
        <begin position="12"/>
        <end position="22"/>
    </location>
</feature>
<gene>
    <name evidence="2" type="ORF">GCM10009039_24010</name>
</gene>
<organism evidence="2 3">
    <name type="scientific">Halocalculus aciditolerans</name>
    <dbReference type="NCBI Taxonomy" id="1383812"/>
    <lineage>
        <taxon>Archaea</taxon>
        <taxon>Methanobacteriati</taxon>
        <taxon>Methanobacteriota</taxon>
        <taxon>Stenosarchaea group</taxon>
        <taxon>Halobacteria</taxon>
        <taxon>Halobacteriales</taxon>
        <taxon>Halobacteriaceae</taxon>
        <taxon>Halocalculus</taxon>
    </lineage>
</organism>
<dbReference type="RefSeq" id="WP_188979255.1">
    <property type="nucleotide sequence ID" value="NZ_BMPG01000003.1"/>
</dbReference>
<sequence length="132" mass="14452">MPISDDEWDDGSTGSVGETAATTPVGKYEDEKELIVAFLSENVDNAYTRGEIIRGVDFGNDARPETIRETLTEIQDELVDLAGDVVASGMVVDDIDEALDELVAEDTVAEKEVETEDGTTVYYRLNTNEARE</sequence>
<comment type="caution">
    <text evidence="2">The sequence shown here is derived from an EMBL/GenBank/DDBJ whole genome shotgun (WGS) entry which is preliminary data.</text>
</comment>
<protein>
    <submittedName>
        <fullName evidence="2">Uncharacterized protein</fullName>
    </submittedName>
</protein>
<evidence type="ECO:0000313" key="2">
    <source>
        <dbReference type="EMBL" id="GGL65357.1"/>
    </source>
</evidence>
<dbReference type="AlphaFoldDB" id="A0A830FDU8"/>
<evidence type="ECO:0000313" key="3">
    <source>
        <dbReference type="Proteomes" id="UP000607197"/>
    </source>
</evidence>